<accession>A0AB34K589</accession>
<name>A0AB34K589_PRYPA</name>
<gene>
    <name evidence="1" type="ORF">AB1Y20_000408</name>
</gene>
<reference evidence="1 2" key="1">
    <citation type="journal article" date="2024" name="Science">
        <title>Giant polyketide synthase enzymes in the biosynthesis of giant marine polyether toxins.</title>
        <authorList>
            <person name="Fallon T.R."/>
            <person name="Shende V.V."/>
            <person name="Wierzbicki I.H."/>
            <person name="Pendleton A.L."/>
            <person name="Watervoot N.F."/>
            <person name="Auber R.P."/>
            <person name="Gonzalez D.J."/>
            <person name="Wisecaver J.H."/>
            <person name="Moore B.S."/>
        </authorList>
    </citation>
    <scope>NUCLEOTIDE SEQUENCE [LARGE SCALE GENOMIC DNA]</scope>
    <source>
        <strain evidence="1 2">12B1</strain>
    </source>
</reference>
<proteinExistence type="predicted"/>
<evidence type="ECO:0000313" key="1">
    <source>
        <dbReference type="EMBL" id="KAL1529461.1"/>
    </source>
</evidence>
<evidence type="ECO:0000313" key="2">
    <source>
        <dbReference type="Proteomes" id="UP001515480"/>
    </source>
</evidence>
<protein>
    <submittedName>
        <fullName evidence="1">Uncharacterized protein</fullName>
    </submittedName>
</protein>
<comment type="caution">
    <text evidence="1">The sequence shown here is derived from an EMBL/GenBank/DDBJ whole genome shotgun (WGS) entry which is preliminary data.</text>
</comment>
<sequence length="110" mass="12284">MKDGSVKTWEQGPLKVSRVMQVFRTMTVNERLLRDEASAVFLQRKHVKVSTTGYASVAQAADAYVKEQPGDNNISLRSRDAKENPWNMPELVVVPVCCSADAVVQHVVRL</sequence>
<keyword evidence="2" id="KW-1185">Reference proteome</keyword>
<dbReference type="EMBL" id="JBGBPQ010000001">
    <property type="protein sequence ID" value="KAL1529461.1"/>
    <property type="molecule type" value="Genomic_DNA"/>
</dbReference>
<dbReference type="AlphaFoldDB" id="A0AB34K589"/>
<dbReference type="Proteomes" id="UP001515480">
    <property type="component" value="Unassembled WGS sequence"/>
</dbReference>
<organism evidence="1 2">
    <name type="scientific">Prymnesium parvum</name>
    <name type="common">Toxic golden alga</name>
    <dbReference type="NCBI Taxonomy" id="97485"/>
    <lineage>
        <taxon>Eukaryota</taxon>
        <taxon>Haptista</taxon>
        <taxon>Haptophyta</taxon>
        <taxon>Prymnesiophyceae</taxon>
        <taxon>Prymnesiales</taxon>
        <taxon>Prymnesiaceae</taxon>
        <taxon>Prymnesium</taxon>
    </lineage>
</organism>